<gene>
    <name evidence="1" type="ORF">Poly41_04720</name>
</gene>
<accession>A0A5C6E407</accession>
<comment type="caution">
    <text evidence="1">The sequence shown here is derived from an EMBL/GenBank/DDBJ whole genome shotgun (WGS) entry which is preliminary data.</text>
</comment>
<evidence type="ECO:0000313" key="1">
    <source>
        <dbReference type="EMBL" id="TWU42176.1"/>
    </source>
</evidence>
<dbReference type="OrthoDB" id="286312at2"/>
<dbReference type="RefSeq" id="WP_146524283.1">
    <property type="nucleotide sequence ID" value="NZ_SJPV01000001.1"/>
</dbReference>
<keyword evidence="2" id="KW-1185">Reference proteome</keyword>
<proteinExistence type="predicted"/>
<reference evidence="1 2" key="1">
    <citation type="submission" date="2019-02" db="EMBL/GenBank/DDBJ databases">
        <title>Deep-cultivation of Planctomycetes and their phenomic and genomic characterization uncovers novel biology.</title>
        <authorList>
            <person name="Wiegand S."/>
            <person name="Jogler M."/>
            <person name="Boedeker C."/>
            <person name="Pinto D."/>
            <person name="Vollmers J."/>
            <person name="Rivas-Marin E."/>
            <person name="Kohn T."/>
            <person name="Peeters S.H."/>
            <person name="Heuer A."/>
            <person name="Rast P."/>
            <person name="Oberbeckmann S."/>
            <person name="Bunk B."/>
            <person name="Jeske O."/>
            <person name="Meyerdierks A."/>
            <person name="Storesund J.E."/>
            <person name="Kallscheuer N."/>
            <person name="Luecker S."/>
            <person name="Lage O.M."/>
            <person name="Pohl T."/>
            <person name="Merkel B.J."/>
            <person name="Hornburger P."/>
            <person name="Mueller R.-W."/>
            <person name="Bruemmer F."/>
            <person name="Labrenz M."/>
            <person name="Spormann A.M."/>
            <person name="Op Den Camp H."/>
            <person name="Overmann J."/>
            <person name="Amann R."/>
            <person name="Jetten M.S.M."/>
            <person name="Mascher T."/>
            <person name="Medema M.H."/>
            <person name="Devos D.P."/>
            <person name="Kaster A.-K."/>
            <person name="Ovreas L."/>
            <person name="Rohde M."/>
            <person name="Galperin M.Y."/>
            <person name="Jogler C."/>
        </authorList>
    </citation>
    <scope>NUCLEOTIDE SEQUENCE [LARGE SCALE GENOMIC DNA]</scope>
    <source>
        <strain evidence="1 2">Poly41</strain>
    </source>
</reference>
<evidence type="ECO:0000313" key="2">
    <source>
        <dbReference type="Proteomes" id="UP000319143"/>
    </source>
</evidence>
<organism evidence="1 2">
    <name type="scientific">Novipirellula artificiosorum</name>
    <dbReference type="NCBI Taxonomy" id="2528016"/>
    <lineage>
        <taxon>Bacteria</taxon>
        <taxon>Pseudomonadati</taxon>
        <taxon>Planctomycetota</taxon>
        <taxon>Planctomycetia</taxon>
        <taxon>Pirellulales</taxon>
        <taxon>Pirellulaceae</taxon>
        <taxon>Novipirellula</taxon>
    </lineage>
</organism>
<dbReference type="EMBL" id="SJPV01000001">
    <property type="protein sequence ID" value="TWU42176.1"/>
    <property type="molecule type" value="Genomic_DNA"/>
</dbReference>
<sequence length="230" mass="25566">MANDTPPTGNRTTSVNLVRSSNPWTSANSAAGFVLRYLIVVRKQLIAVLGSSERADECLKILIAHLVSVGFGEHKKGRLRDFLIRAIRTTAKARISDLTVSERPTTDIDSVLSDNEQWLSLWRTGLLERAWRSLERKEHIDPQRPLFSVLHCATTKPKQPGQSLRERLKSERGVELGEADIQSLLPVARASFAQLLADEVAETLEKPTKEDVKAELKTLGLTKAFDGMSI</sequence>
<name>A0A5C6E407_9BACT</name>
<dbReference type="AlphaFoldDB" id="A0A5C6E407"/>
<evidence type="ECO:0008006" key="3">
    <source>
        <dbReference type="Google" id="ProtNLM"/>
    </source>
</evidence>
<protein>
    <recommendedName>
        <fullName evidence="3">RNA polymerase sigma factor</fullName>
    </recommendedName>
</protein>
<dbReference type="Proteomes" id="UP000319143">
    <property type="component" value="Unassembled WGS sequence"/>
</dbReference>